<name>A0A327WZ20_9GAMM</name>
<dbReference type="InterPro" id="IPR004307">
    <property type="entry name" value="TspO_MBR"/>
</dbReference>
<dbReference type="InterPro" id="IPR038330">
    <property type="entry name" value="TspO/MBR-related_sf"/>
</dbReference>
<dbReference type="Pfam" id="PF03073">
    <property type="entry name" value="TspO_MBR"/>
    <property type="match status" value="1"/>
</dbReference>
<evidence type="ECO:0000256" key="5">
    <source>
        <dbReference type="ARBA" id="ARBA00023136"/>
    </source>
</evidence>
<dbReference type="AlphaFoldDB" id="A0A327WZ20"/>
<dbReference type="GO" id="GO:0033013">
    <property type="term" value="P:tetrapyrrole metabolic process"/>
    <property type="evidence" value="ECO:0007669"/>
    <property type="project" value="UniProtKB-ARBA"/>
</dbReference>
<dbReference type="OrthoDB" id="9795496at2"/>
<reference evidence="8 10" key="1">
    <citation type="journal article" date="2018" name="Front. Microbiol.">
        <title>Genome-Based Analysis Reveals the Taxonomy and Diversity of the Family Idiomarinaceae.</title>
        <authorList>
            <person name="Liu Y."/>
            <person name="Lai Q."/>
            <person name="Shao Z."/>
        </authorList>
    </citation>
    <scope>NUCLEOTIDE SEQUENCE [LARGE SCALE GENOMIC DNA]</scope>
    <source>
        <strain evidence="8 10">CF12-14</strain>
    </source>
</reference>
<dbReference type="Proteomes" id="UP000287865">
    <property type="component" value="Unassembled WGS sequence"/>
</dbReference>
<evidence type="ECO:0000256" key="1">
    <source>
        <dbReference type="ARBA" id="ARBA00004141"/>
    </source>
</evidence>
<evidence type="ECO:0000313" key="7">
    <source>
        <dbReference type="EMBL" id="RAJ98421.1"/>
    </source>
</evidence>
<comment type="caution">
    <text evidence="7">The sequence shown here is derived from an EMBL/GenBank/DDBJ whole genome shotgun (WGS) entry which is preliminary data.</text>
</comment>
<evidence type="ECO:0000313" key="9">
    <source>
        <dbReference type="Proteomes" id="UP000249203"/>
    </source>
</evidence>
<keyword evidence="10" id="KW-1185">Reference proteome</keyword>
<sequence>MTRAILTTQWRAILVLYGATFIAAALGSVGSASAGDFYQQLNLPAFAPPGWVFGPAWTFLYIAMATAAFLVWRSQAEGRTRPVLTLFLIHLAVNSLWSWLFFAWRTGLIPACLNSV</sequence>
<protein>
    <submittedName>
        <fullName evidence="7">TspO/MBR related protein</fullName>
    </submittedName>
</protein>
<evidence type="ECO:0000256" key="4">
    <source>
        <dbReference type="ARBA" id="ARBA00022989"/>
    </source>
</evidence>
<feature type="transmembrane region" description="Helical" evidence="6">
    <location>
        <begin position="50"/>
        <end position="72"/>
    </location>
</feature>
<proteinExistence type="inferred from homology"/>
<dbReference type="EMBL" id="QLMD01000005">
    <property type="protein sequence ID" value="RAJ98421.1"/>
    <property type="molecule type" value="Genomic_DNA"/>
</dbReference>
<organism evidence="7 9">
    <name type="scientific">Aliidiomarina maris</name>
    <dbReference type="NCBI Taxonomy" id="531312"/>
    <lineage>
        <taxon>Bacteria</taxon>
        <taxon>Pseudomonadati</taxon>
        <taxon>Pseudomonadota</taxon>
        <taxon>Gammaproteobacteria</taxon>
        <taxon>Alteromonadales</taxon>
        <taxon>Idiomarinaceae</taxon>
        <taxon>Aliidiomarina</taxon>
    </lineage>
</organism>
<evidence type="ECO:0000256" key="2">
    <source>
        <dbReference type="ARBA" id="ARBA00007524"/>
    </source>
</evidence>
<reference evidence="7 9" key="2">
    <citation type="submission" date="2018-06" db="EMBL/GenBank/DDBJ databases">
        <title>Genomic Encyclopedia of Type Strains, Phase III (KMG-III): the genomes of soil and plant-associated and newly described type strains.</title>
        <authorList>
            <person name="Whitman W."/>
        </authorList>
    </citation>
    <scope>NUCLEOTIDE SEQUENCE [LARGE SCALE GENOMIC DNA]</scope>
    <source>
        <strain evidence="7 9">CGMCC 1.15366</strain>
    </source>
</reference>
<keyword evidence="3 6" id="KW-0812">Transmembrane</keyword>
<dbReference type="CDD" id="cd15904">
    <property type="entry name" value="TSPO_MBR"/>
    <property type="match status" value="1"/>
</dbReference>
<dbReference type="RefSeq" id="WP_111569256.1">
    <property type="nucleotide sequence ID" value="NZ_PIPK01000005.1"/>
</dbReference>
<keyword evidence="4 6" id="KW-1133">Transmembrane helix</keyword>
<keyword evidence="5 6" id="KW-0472">Membrane</keyword>
<evidence type="ECO:0000313" key="8">
    <source>
        <dbReference type="EMBL" id="RUO24764.1"/>
    </source>
</evidence>
<evidence type="ECO:0000313" key="10">
    <source>
        <dbReference type="Proteomes" id="UP000287865"/>
    </source>
</evidence>
<dbReference type="Gene3D" id="1.20.1260.100">
    <property type="entry name" value="TspO/MBR protein"/>
    <property type="match status" value="1"/>
</dbReference>
<evidence type="ECO:0000256" key="3">
    <source>
        <dbReference type="ARBA" id="ARBA00022692"/>
    </source>
</evidence>
<comment type="similarity">
    <text evidence="2">Belongs to the TspO/BZRP family.</text>
</comment>
<dbReference type="PANTHER" id="PTHR10057">
    <property type="entry name" value="PERIPHERAL-TYPE BENZODIAZEPINE RECEPTOR"/>
    <property type="match status" value="1"/>
</dbReference>
<dbReference type="EMBL" id="PIPK01000005">
    <property type="protein sequence ID" value="RUO24764.1"/>
    <property type="molecule type" value="Genomic_DNA"/>
</dbReference>
<dbReference type="GO" id="GO:0016020">
    <property type="term" value="C:membrane"/>
    <property type="evidence" value="ECO:0007669"/>
    <property type="project" value="UniProtKB-SubCell"/>
</dbReference>
<gene>
    <name evidence="7" type="ORF">B0I24_105174</name>
    <name evidence="8" type="ORF">CWE07_06885</name>
</gene>
<dbReference type="Proteomes" id="UP000249203">
    <property type="component" value="Unassembled WGS sequence"/>
</dbReference>
<feature type="transmembrane region" description="Helical" evidence="6">
    <location>
        <begin position="84"/>
        <end position="104"/>
    </location>
</feature>
<dbReference type="PANTHER" id="PTHR10057:SF0">
    <property type="entry name" value="TRANSLOCATOR PROTEIN"/>
    <property type="match status" value="1"/>
</dbReference>
<accession>A0A327WZ20</accession>
<comment type="subcellular location">
    <subcellularLocation>
        <location evidence="1">Membrane</location>
        <topology evidence="1">Multi-pass membrane protein</topology>
    </subcellularLocation>
</comment>
<evidence type="ECO:0000256" key="6">
    <source>
        <dbReference type="SAM" id="Phobius"/>
    </source>
</evidence>